<dbReference type="InterPro" id="IPR023378">
    <property type="entry name" value="YheA/YmcA-like_dom_sf"/>
</dbReference>
<evidence type="ECO:0000313" key="1">
    <source>
        <dbReference type="EMBL" id="PWA13297.1"/>
    </source>
</evidence>
<accession>A0A2U1K6Z0</accession>
<comment type="caution">
    <text evidence="1">The sequence shown here is derived from an EMBL/GenBank/DDBJ whole genome shotgun (WGS) entry which is preliminary data.</text>
</comment>
<reference evidence="1 2" key="1">
    <citation type="submission" date="2018-04" db="EMBL/GenBank/DDBJ databases">
        <title>Camelliibacillus theae gen. nov., sp. nov., isolated from Pu'er tea.</title>
        <authorList>
            <person name="Niu L."/>
        </authorList>
    </citation>
    <scope>NUCLEOTIDE SEQUENCE [LARGE SCALE GENOMIC DNA]</scope>
    <source>
        <strain evidence="1 2">T8</strain>
    </source>
</reference>
<dbReference type="PANTHER" id="PTHR38448">
    <property type="entry name" value="REGULATORY PROTEIN YLBF-RELATED"/>
    <property type="match status" value="1"/>
</dbReference>
<dbReference type="EMBL" id="QCZG01000002">
    <property type="protein sequence ID" value="PWA13297.1"/>
    <property type="molecule type" value="Genomic_DNA"/>
</dbReference>
<evidence type="ECO:0000313" key="2">
    <source>
        <dbReference type="Proteomes" id="UP000245998"/>
    </source>
</evidence>
<dbReference type="RefSeq" id="WP_116553258.1">
    <property type="nucleotide sequence ID" value="NZ_QCZG01000002.1"/>
</dbReference>
<organism evidence="1 2">
    <name type="scientific">Pueribacillus theae</name>
    <dbReference type="NCBI Taxonomy" id="2171751"/>
    <lineage>
        <taxon>Bacteria</taxon>
        <taxon>Bacillati</taxon>
        <taxon>Bacillota</taxon>
        <taxon>Bacilli</taxon>
        <taxon>Bacillales</taxon>
        <taxon>Bacillaceae</taxon>
        <taxon>Pueribacillus</taxon>
    </lineage>
</organism>
<dbReference type="InterPro" id="IPR016783">
    <property type="entry name" value="Biofilm_formation_YmcA"/>
</dbReference>
<dbReference type="InterPro" id="IPR052767">
    <property type="entry name" value="Bact_com_dev_regulator"/>
</dbReference>
<dbReference type="InterPro" id="IPR010368">
    <property type="entry name" value="Com_YlbF"/>
</dbReference>
<gene>
    <name evidence="1" type="ORF">DCC39_02325</name>
</gene>
<dbReference type="Pfam" id="PF06133">
    <property type="entry name" value="Com_YlbF"/>
    <property type="match status" value="1"/>
</dbReference>
<proteinExistence type="predicted"/>
<dbReference type="PANTHER" id="PTHR38448:SF1">
    <property type="entry name" value="YLBF FAMILY REGULATOR"/>
    <property type="match status" value="1"/>
</dbReference>
<evidence type="ECO:0008006" key="3">
    <source>
        <dbReference type="Google" id="ProtNLM"/>
    </source>
</evidence>
<dbReference type="AlphaFoldDB" id="A0A2U1K6Z0"/>
<dbReference type="OrthoDB" id="2167788at2"/>
<keyword evidence="2" id="KW-1185">Reference proteome</keyword>
<sequence>MTYTKEQIIEKALELADMISNTEEVSFYKKAEEKINGHEKVQGLIAEIKKHQKEAVNLQHYRKHEALKQVEEKIDRLMNEVDEIPLVKEFKQSQTEVNDLLQMIASTISDTVTNKITNSNN</sequence>
<name>A0A2U1K6Z0_9BACI</name>
<dbReference type="SUPFAM" id="SSF158622">
    <property type="entry name" value="YheA/YmcA-like"/>
    <property type="match status" value="1"/>
</dbReference>
<protein>
    <recommendedName>
        <fullName evidence="3">Cell fate regulator YmcA, YheA/YmcA/DUF963 family (Controls sporulation, competence, biofilm development)</fullName>
    </recommendedName>
</protein>
<dbReference type="PIRSF" id="PIRSF021287">
    <property type="entry name" value="Biofilm_formation_YmcA"/>
    <property type="match status" value="1"/>
</dbReference>
<dbReference type="Gene3D" id="1.20.1500.10">
    <property type="entry name" value="YheA/YmcA-like"/>
    <property type="match status" value="1"/>
</dbReference>
<dbReference type="Proteomes" id="UP000245998">
    <property type="component" value="Unassembled WGS sequence"/>
</dbReference>